<organism evidence="1 2">
    <name type="scientific">[Empedobacter] haloabium</name>
    <dbReference type="NCBI Taxonomy" id="592317"/>
    <lineage>
        <taxon>Bacteria</taxon>
        <taxon>Pseudomonadati</taxon>
        <taxon>Pseudomonadota</taxon>
        <taxon>Betaproteobacteria</taxon>
        <taxon>Burkholderiales</taxon>
        <taxon>Oxalobacteraceae</taxon>
        <taxon>Telluria group</taxon>
        <taxon>Telluria group incertae sedis</taxon>
    </lineage>
</organism>
<evidence type="ECO:0000313" key="2">
    <source>
        <dbReference type="Proteomes" id="UP000321323"/>
    </source>
</evidence>
<dbReference type="EMBL" id="CP136508">
    <property type="protein sequence ID" value="WUR13902.1"/>
    <property type="molecule type" value="Genomic_DNA"/>
</dbReference>
<evidence type="ECO:0000313" key="1">
    <source>
        <dbReference type="EMBL" id="WUR13902.1"/>
    </source>
</evidence>
<gene>
    <name evidence="1" type="ORF">E7V67_001990</name>
</gene>
<sequence>MRRASLIVIIVLLVAVVGYLAMDRQDKEVAQQRDKAFDAKFAK</sequence>
<keyword evidence="2" id="KW-1185">Reference proteome</keyword>
<name>A0ABZ1UMI9_9BURK</name>
<reference evidence="1 2" key="1">
    <citation type="journal article" date="2019" name="Int. J. Syst. Evol. Microbiol.">
        <title>The Draft Whole-Genome Sequence of the Antibiotic Producer Empedobacter haloabium ATCC 31962 Provides Indications for Its Taxonomic Reclassification.</title>
        <authorList>
            <person name="Miess H."/>
            <person name="Arlt P."/>
            <person name="Apel A.K."/>
            <person name="Weber T."/>
            <person name="Nieselt K."/>
            <person name="Hanssen F."/>
            <person name="Czemmel S."/>
            <person name="Nahnsen S."/>
            <person name="Gross H."/>
        </authorList>
    </citation>
    <scope>NUCLEOTIDE SEQUENCE [LARGE SCALE GENOMIC DNA]</scope>
    <source>
        <strain evidence="1 2">ATCC 31962</strain>
    </source>
</reference>
<protein>
    <submittedName>
        <fullName evidence="1">Uncharacterized protein</fullName>
    </submittedName>
</protein>
<dbReference type="Proteomes" id="UP000321323">
    <property type="component" value="Chromosome"/>
</dbReference>
<accession>A0ABZ1UMI9</accession>
<proteinExistence type="predicted"/>